<feature type="domain" description="Tyr recombinase" evidence="6">
    <location>
        <begin position="203"/>
        <end position="381"/>
    </location>
</feature>
<comment type="similarity">
    <text evidence="1">Belongs to the 'phage' integrase family.</text>
</comment>
<protein>
    <submittedName>
        <fullName evidence="7">Integrase</fullName>
    </submittedName>
</protein>
<keyword evidence="8" id="KW-1185">Reference proteome</keyword>
<dbReference type="GO" id="GO:0015074">
    <property type="term" value="P:DNA integration"/>
    <property type="evidence" value="ECO:0007669"/>
    <property type="project" value="UniProtKB-KW"/>
</dbReference>
<evidence type="ECO:0000313" key="7">
    <source>
        <dbReference type="EMBL" id="OZC36751.1"/>
    </source>
</evidence>
<dbReference type="PANTHER" id="PTHR30349">
    <property type="entry name" value="PHAGE INTEGRASE-RELATED"/>
    <property type="match status" value="1"/>
</dbReference>
<comment type="caution">
    <text evidence="7">The sequence shown here is derived from an EMBL/GenBank/DDBJ whole genome shotgun (WGS) entry which is preliminary data.</text>
</comment>
<dbReference type="PANTHER" id="PTHR30349:SF64">
    <property type="entry name" value="PROPHAGE INTEGRASE INTD-RELATED"/>
    <property type="match status" value="1"/>
</dbReference>
<dbReference type="InterPro" id="IPR002104">
    <property type="entry name" value="Integrase_catalytic"/>
</dbReference>
<dbReference type="GO" id="GO:0006310">
    <property type="term" value="P:DNA recombination"/>
    <property type="evidence" value="ECO:0007669"/>
    <property type="project" value="UniProtKB-KW"/>
</dbReference>
<reference evidence="7 8" key="1">
    <citation type="submission" date="2017-06" db="EMBL/GenBank/DDBJ databases">
        <title>Draft genome sequence of the halophilic bacterium Marinobacter vinifirmus FB1.</title>
        <authorList>
            <person name="Stepanov V.G."/>
            <person name="Roberts D.J."/>
            <person name="Fox G.E."/>
        </authorList>
    </citation>
    <scope>NUCLEOTIDE SEQUENCE [LARGE SCALE GENOMIC DNA]</scope>
    <source>
        <strain evidence="7 8">FB1</strain>
    </source>
</reference>
<feature type="region of interest" description="Disordered" evidence="5">
    <location>
        <begin position="389"/>
        <end position="410"/>
    </location>
</feature>
<dbReference type="Gene3D" id="1.10.150.130">
    <property type="match status" value="1"/>
</dbReference>
<dbReference type="SUPFAM" id="SSF56349">
    <property type="entry name" value="DNA breaking-rejoining enzymes"/>
    <property type="match status" value="1"/>
</dbReference>
<sequence>MNIKINKRSPNSQGMQRLRLAYYYGSDKGEDGKTRIKRHYEPLDLYVYHKPKNQAERQHNKEMMRQAEAARAARQVEAHGNKFQLEDRIKTASSFFDFYDRITEKKESGSVSNHANWVSAGKHLRRYHGKAELTFDEVDGEFLEGFKQYLLSESVTKSQTKLSQNSVAAYFGKIRSALNEAYAEGIIRQNPAQKVGSVKADNTKRVYLTVSEMKRMADAECRYPVLKRAFLFSCQTGLRWSDIQKLKWKEIEKFGEDHYRIIFEQQKIKNSASGKSLLYLDLSDDAVELIELENRGDPEDRVFKGLKYSSYTNVALLQWALRAGVEKHVTFHAGRHSFAVALLSRGVSIYQVSRLLGHSELRTTEIYSDILDEDRTRTMRFSVPRILSEEDEPETTNSCPHCGHPLEVAD</sequence>
<evidence type="ECO:0000259" key="6">
    <source>
        <dbReference type="PROSITE" id="PS51898"/>
    </source>
</evidence>
<name>A0A7Z1DVG5_9GAMM</name>
<dbReference type="Gene3D" id="1.10.443.10">
    <property type="entry name" value="Intergrase catalytic core"/>
    <property type="match status" value="1"/>
</dbReference>
<evidence type="ECO:0000256" key="1">
    <source>
        <dbReference type="ARBA" id="ARBA00008857"/>
    </source>
</evidence>
<dbReference type="Pfam" id="PF13102">
    <property type="entry name" value="Phage_int_SAM_5"/>
    <property type="match status" value="1"/>
</dbReference>
<dbReference type="InterPro" id="IPR010998">
    <property type="entry name" value="Integrase_recombinase_N"/>
</dbReference>
<keyword evidence="3" id="KW-0238">DNA-binding</keyword>
<dbReference type="Pfam" id="PF00589">
    <property type="entry name" value="Phage_integrase"/>
    <property type="match status" value="1"/>
</dbReference>
<evidence type="ECO:0000256" key="5">
    <source>
        <dbReference type="SAM" id="MobiDB-lite"/>
    </source>
</evidence>
<evidence type="ECO:0000256" key="2">
    <source>
        <dbReference type="ARBA" id="ARBA00022908"/>
    </source>
</evidence>
<accession>A0A7Z1DVG5</accession>
<dbReference type="InterPro" id="IPR011010">
    <property type="entry name" value="DNA_brk_join_enz"/>
</dbReference>
<dbReference type="AlphaFoldDB" id="A0A7Z1DVG5"/>
<evidence type="ECO:0000256" key="4">
    <source>
        <dbReference type="ARBA" id="ARBA00023172"/>
    </source>
</evidence>
<dbReference type="Proteomes" id="UP000216984">
    <property type="component" value="Unassembled WGS sequence"/>
</dbReference>
<gene>
    <name evidence="7" type="ORF">B9Q17_08185</name>
</gene>
<evidence type="ECO:0000313" key="8">
    <source>
        <dbReference type="Proteomes" id="UP000216984"/>
    </source>
</evidence>
<proteinExistence type="inferred from homology"/>
<dbReference type="EMBL" id="NEFY01000003">
    <property type="protein sequence ID" value="OZC36751.1"/>
    <property type="molecule type" value="Genomic_DNA"/>
</dbReference>
<dbReference type="InterPro" id="IPR025269">
    <property type="entry name" value="SAM-like_dom"/>
</dbReference>
<organism evidence="7 8">
    <name type="scientific">Marinobacter vinifirmus</name>
    <dbReference type="NCBI Taxonomy" id="355591"/>
    <lineage>
        <taxon>Bacteria</taxon>
        <taxon>Pseudomonadati</taxon>
        <taxon>Pseudomonadota</taxon>
        <taxon>Gammaproteobacteria</taxon>
        <taxon>Pseudomonadales</taxon>
        <taxon>Marinobacteraceae</taxon>
        <taxon>Marinobacter</taxon>
    </lineage>
</organism>
<dbReference type="InterPro" id="IPR013762">
    <property type="entry name" value="Integrase-like_cat_sf"/>
</dbReference>
<dbReference type="RefSeq" id="WP_094624540.1">
    <property type="nucleotide sequence ID" value="NZ_NEFY01000003.1"/>
</dbReference>
<dbReference type="PROSITE" id="PS51898">
    <property type="entry name" value="TYR_RECOMBINASE"/>
    <property type="match status" value="1"/>
</dbReference>
<dbReference type="InterPro" id="IPR050090">
    <property type="entry name" value="Tyrosine_recombinase_XerCD"/>
</dbReference>
<evidence type="ECO:0000256" key="3">
    <source>
        <dbReference type="ARBA" id="ARBA00023125"/>
    </source>
</evidence>
<keyword evidence="2" id="KW-0229">DNA integration</keyword>
<keyword evidence="4" id="KW-0233">DNA recombination</keyword>
<dbReference type="CDD" id="cd01185">
    <property type="entry name" value="INTN1_C_like"/>
    <property type="match status" value="1"/>
</dbReference>
<dbReference type="GO" id="GO:0003677">
    <property type="term" value="F:DNA binding"/>
    <property type="evidence" value="ECO:0007669"/>
    <property type="project" value="UniProtKB-KW"/>
</dbReference>